<dbReference type="GO" id="GO:0009229">
    <property type="term" value="P:thiamine diphosphate biosynthetic process"/>
    <property type="evidence" value="ECO:0007669"/>
    <property type="project" value="UniProtKB-UniPathway"/>
</dbReference>
<dbReference type="GO" id="GO:0009228">
    <property type="term" value="P:thiamine biosynthetic process"/>
    <property type="evidence" value="ECO:0007669"/>
    <property type="project" value="UniProtKB-KW"/>
</dbReference>
<dbReference type="EMBL" id="SMAG01000003">
    <property type="protein sequence ID" value="TCS94839.1"/>
    <property type="molecule type" value="Genomic_DNA"/>
</dbReference>
<evidence type="ECO:0000256" key="4">
    <source>
        <dbReference type="ARBA" id="ARBA00011881"/>
    </source>
</evidence>
<organism evidence="11 12">
    <name type="scientific">Hazenella coriacea</name>
    <dbReference type="NCBI Taxonomy" id="1179467"/>
    <lineage>
        <taxon>Bacteria</taxon>
        <taxon>Bacillati</taxon>
        <taxon>Bacillota</taxon>
        <taxon>Bacilli</taxon>
        <taxon>Bacillales</taxon>
        <taxon>Thermoactinomycetaceae</taxon>
        <taxon>Hazenella</taxon>
    </lineage>
</organism>
<dbReference type="RefSeq" id="WP_131924220.1">
    <property type="nucleotide sequence ID" value="NZ_SMAG01000003.1"/>
</dbReference>
<dbReference type="CDD" id="cd19360">
    <property type="entry name" value="TenA_C_SaTenA-like"/>
    <property type="match status" value="1"/>
</dbReference>
<keyword evidence="7 9" id="KW-0784">Thiamine biosynthesis</keyword>
<comment type="catalytic activity">
    <reaction evidence="8 9">
        <text>thiamine + H2O = 5-(2-hydroxyethyl)-4-methylthiazole + 4-amino-5-hydroxymethyl-2-methylpyrimidine + H(+)</text>
        <dbReference type="Rhea" id="RHEA:17509"/>
        <dbReference type="ChEBI" id="CHEBI:15377"/>
        <dbReference type="ChEBI" id="CHEBI:15378"/>
        <dbReference type="ChEBI" id="CHEBI:16892"/>
        <dbReference type="ChEBI" id="CHEBI:17957"/>
        <dbReference type="ChEBI" id="CHEBI:18385"/>
        <dbReference type="EC" id="3.5.99.2"/>
    </reaction>
</comment>
<comment type="function">
    <text evidence="9">Catalyzes an amino-pyrimidine hydrolysis reaction at the C5' of the pyrimidine moiety of thiamine compounds, a reaction that is part of a thiamine salvage pathway.</text>
</comment>
<dbReference type="PANTHER" id="PTHR43198">
    <property type="entry name" value="BIFUNCTIONAL TH2 PROTEIN"/>
    <property type="match status" value="1"/>
</dbReference>
<dbReference type="AlphaFoldDB" id="A0A4R3L5C7"/>
<dbReference type="GO" id="GO:0005829">
    <property type="term" value="C:cytosol"/>
    <property type="evidence" value="ECO:0007669"/>
    <property type="project" value="TreeGrafter"/>
</dbReference>
<keyword evidence="12" id="KW-1185">Reference proteome</keyword>
<accession>A0A4R3L5C7</accession>
<evidence type="ECO:0000256" key="6">
    <source>
        <dbReference type="ARBA" id="ARBA00013647"/>
    </source>
</evidence>
<comment type="subunit">
    <text evidence="4">Homotetramer.</text>
</comment>
<dbReference type="InterPro" id="IPR050967">
    <property type="entry name" value="Thiamine_Salvage_TenA"/>
</dbReference>
<feature type="domain" description="Thiaminase-2/PQQC" evidence="10">
    <location>
        <begin position="10"/>
        <end position="217"/>
    </location>
</feature>
<comment type="caution">
    <text evidence="11">The sequence shown here is derived from an EMBL/GenBank/DDBJ whole genome shotgun (WGS) entry which is preliminary data.</text>
</comment>
<dbReference type="Pfam" id="PF03070">
    <property type="entry name" value="TENA_THI-4"/>
    <property type="match status" value="1"/>
</dbReference>
<keyword evidence="9" id="KW-0378">Hydrolase</keyword>
<evidence type="ECO:0000256" key="5">
    <source>
        <dbReference type="ARBA" id="ARBA00012684"/>
    </source>
</evidence>
<dbReference type="NCBIfam" id="TIGR04306">
    <property type="entry name" value="salvage_TenA"/>
    <property type="match status" value="1"/>
</dbReference>
<name>A0A4R3L5C7_9BACL</name>
<dbReference type="Gene3D" id="1.20.910.10">
    <property type="entry name" value="Heme oxygenase-like"/>
    <property type="match status" value="1"/>
</dbReference>
<comment type="similarity">
    <text evidence="3 9">Belongs to the TenA family.</text>
</comment>
<evidence type="ECO:0000256" key="2">
    <source>
        <dbReference type="ARBA" id="ARBA00004948"/>
    </source>
</evidence>
<evidence type="ECO:0000256" key="9">
    <source>
        <dbReference type="RuleBase" id="RU363093"/>
    </source>
</evidence>
<dbReference type="InterPro" id="IPR027574">
    <property type="entry name" value="Thiaminase_II"/>
</dbReference>
<dbReference type="InterPro" id="IPR016084">
    <property type="entry name" value="Haem_Oase-like_multi-hlx"/>
</dbReference>
<evidence type="ECO:0000256" key="1">
    <source>
        <dbReference type="ARBA" id="ARBA00001881"/>
    </source>
</evidence>
<dbReference type="SUPFAM" id="SSF48613">
    <property type="entry name" value="Heme oxygenase-like"/>
    <property type="match status" value="1"/>
</dbReference>
<gene>
    <name evidence="11" type="ORF">EDD58_103261</name>
</gene>
<evidence type="ECO:0000259" key="10">
    <source>
        <dbReference type="Pfam" id="PF03070"/>
    </source>
</evidence>
<dbReference type="EC" id="3.5.99.2" evidence="5 9"/>
<proteinExistence type="inferred from homology"/>
<dbReference type="GO" id="GO:0050334">
    <property type="term" value="F:thiaminase activity"/>
    <property type="evidence" value="ECO:0007669"/>
    <property type="project" value="UniProtKB-EC"/>
</dbReference>
<comment type="catalytic activity">
    <reaction evidence="1 9">
        <text>4-amino-5-aminomethyl-2-methylpyrimidine + H2O = 4-amino-5-hydroxymethyl-2-methylpyrimidine + NH4(+)</text>
        <dbReference type="Rhea" id="RHEA:31799"/>
        <dbReference type="ChEBI" id="CHEBI:15377"/>
        <dbReference type="ChEBI" id="CHEBI:16892"/>
        <dbReference type="ChEBI" id="CHEBI:28938"/>
        <dbReference type="ChEBI" id="CHEBI:63416"/>
        <dbReference type="EC" id="3.5.99.2"/>
    </reaction>
</comment>
<dbReference type="Proteomes" id="UP000294937">
    <property type="component" value="Unassembled WGS sequence"/>
</dbReference>
<dbReference type="InterPro" id="IPR004305">
    <property type="entry name" value="Thiaminase-2/PQQC"/>
</dbReference>
<comment type="pathway">
    <text evidence="2 9">Cofactor biosynthesis; thiamine diphosphate biosynthesis.</text>
</comment>
<evidence type="ECO:0000256" key="8">
    <source>
        <dbReference type="ARBA" id="ARBA00048337"/>
    </source>
</evidence>
<evidence type="ECO:0000256" key="7">
    <source>
        <dbReference type="ARBA" id="ARBA00022977"/>
    </source>
</evidence>
<evidence type="ECO:0000313" key="12">
    <source>
        <dbReference type="Proteomes" id="UP000294937"/>
    </source>
</evidence>
<sequence>MTFTAQLRQESDELFQKIYDHPFVQGISKGKLKPEQLIHYVEQDFQYLSVFVQMYALGIMKTKNREDMEFFHQQIGVTLHSEAHPHQNFCREAGVDFTSLQQVKSLAPSARNYMNHMLCTAQTGTLADLYAVILPCPWTYIYIAERIMEENSPTEDHPFYDWIQFYAGDDFKTLNQELRSRLDHLAKSMTSSEHEKLKEAFQLSCIHEFNFWNMAYTLESYSFGK</sequence>
<evidence type="ECO:0000256" key="3">
    <source>
        <dbReference type="ARBA" id="ARBA00010264"/>
    </source>
</evidence>
<reference evidence="11 12" key="1">
    <citation type="submission" date="2019-03" db="EMBL/GenBank/DDBJ databases">
        <title>Genomic Encyclopedia of Type Strains, Phase IV (KMG-IV): sequencing the most valuable type-strain genomes for metagenomic binning, comparative biology and taxonomic classification.</title>
        <authorList>
            <person name="Goeker M."/>
        </authorList>
    </citation>
    <scope>NUCLEOTIDE SEQUENCE [LARGE SCALE GENOMIC DNA]</scope>
    <source>
        <strain evidence="11 12">DSM 45707</strain>
    </source>
</reference>
<dbReference type="UniPathway" id="UPA00060"/>
<dbReference type="PANTHER" id="PTHR43198:SF2">
    <property type="entry name" value="SI:CH1073-67J19.1-RELATED"/>
    <property type="match status" value="1"/>
</dbReference>
<dbReference type="OrthoDB" id="34166at2"/>
<evidence type="ECO:0000313" key="11">
    <source>
        <dbReference type="EMBL" id="TCS94839.1"/>
    </source>
</evidence>
<protein>
    <recommendedName>
        <fullName evidence="6 9">Aminopyrimidine aminohydrolase</fullName>
        <ecNumber evidence="5 9">3.5.99.2</ecNumber>
    </recommendedName>
</protein>